<proteinExistence type="predicted"/>
<geneLocation type="plasmid" evidence="1 2">
    <name>unnamed1</name>
</geneLocation>
<evidence type="ECO:0000313" key="2">
    <source>
        <dbReference type="Proteomes" id="UP000181897"/>
    </source>
</evidence>
<evidence type="ECO:0000313" key="1">
    <source>
        <dbReference type="EMBL" id="APE45752.1"/>
    </source>
</evidence>
<sequence>MYHQKVKFRHCDPAGIVFYPRYFEMMNDTVEDFFDTVAGLPFSEMHRDCGIPTAGIEAQFHAPSRLGDALKIALRVTKVGRSSLGLAYDARCGAEQRFTAASTVVFIDGAGRPAAWTDALRARLEEHMKEETSDGA</sequence>
<accession>A0A1J0WNL1</accession>
<name>A0A1J0WNL1_9RHOB</name>
<dbReference type="SUPFAM" id="SSF54637">
    <property type="entry name" value="Thioesterase/thiol ester dehydrase-isomerase"/>
    <property type="match status" value="1"/>
</dbReference>
<keyword evidence="1" id="KW-0614">Plasmid</keyword>
<gene>
    <name evidence="1" type="ORF">BOO69_19305</name>
</gene>
<reference evidence="1 2" key="1">
    <citation type="submission" date="2016-11" db="EMBL/GenBank/DDBJ databases">
        <title>Complete genome sequence of Sulfitobacter sp. AM1-D1, a toxic bacteria associated with marine dinoflagellate Alexandrium minutum in East China Sea.</title>
        <authorList>
            <person name="Yang Q."/>
            <person name="Zhang X."/>
            <person name="Tian X."/>
        </authorList>
    </citation>
    <scope>NUCLEOTIDE SEQUENCE [LARGE SCALE GENOMIC DNA]</scope>
    <source>
        <strain evidence="1 2">AM1-D1</strain>
        <plasmid evidence="1 2">unnamed1</plasmid>
    </source>
</reference>
<protein>
    <submittedName>
        <fullName evidence="1">Thioesterase</fullName>
    </submittedName>
</protein>
<dbReference type="CDD" id="cd00586">
    <property type="entry name" value="4HBT"/>
    <property type="match status" value="1"/>
</dbReference>
<keyword evidence="2" id="KW-1185">Reference proteome</keyword>
<organism evidence="1 2">
    <name type="scientific">Sulfitobacter alexandrii</name>
    <dbReference type="NCBI Taxonomy" id="1917485"/>
    <lineage>
        <taxon>Bacteria</taxon>
        <taxon>Pseudomonadati</taxon>
        <taxon>Pseudomonadota</taxon>
        <taxon>Alphaproteobacteria</taxon>
        <taxon>Rhodobacterales</taxon>
        <taxon>Roseobacteraceae</taxon>
        <taxon>Sulfitobacter</taxon>
    </lineage>
</organism>
<dbReference type="AlphaFoldDB" id="A0A1J0WNL1"/>
<dbReference type="Proteomes" id="UP000181897">
    <property type="component" value="Plasmid unnamed1"/>
</dbReference>
<dbReference type="Pfam" id="PF13279">
    <property type="entry name" value="4HBT_2"/>
    <property type="match status" value="1"/>
</dbReference>
<dbReference type="Gene3D" id="3.10.129.10">
    <property type="entry name" value="Hotdog Thioesterase"/>
    <property type="match status" value="1"/>
</dbReference>
<dbReference type="EMBL" id="CP018077">
    <property type="protein sequence ID" value="APE45752.1"/>
    <property type="molecule type" value="Genomic_DNA"/>
</dbReference>
<dbReference type="KEGG" id="suam:BOO69_19305"/>
<dbReference type="InterPro" id="IPR029069">
    <property type="entry name" value="HotDog_dom_sf"/>
</dbReference>